<dbReference type="GO" id="GO:0006542">
    <property type="term" value="P:glutamine biosynthetic process"/>
    <property type="evidence" value="ECO:0007669"/>
    <property type="project" value="TreeGrafter"/>
</dbReference>
<organism evidence="1">
    <name type="scientific">Triticum urartu</name>
    <name type="common">Red wild einkorn</name>
    <name type="synonym">Crithodium urartu</name>
    <dbReference type="NCBI Taxonomy" id="4572"/>
    <lineage>
        <taxon>Eukaryota</taxon>
        <taxon>Viridiplantae</taxon>
        <taxon>Streptophyta</taxon>
        <taxon>Embryophyta</taxon>
        <taxon>Tracheophyta</taxon>
        <taxon>Spermatophyta</taxon>
        <taxon>Magnoliopsida</taxon>
        <taxon>Liliopsida</taxon>
        <taxon>Poales</taxon>
        <taxon>Poaceae</taxon>
        <taxon>BOP clade</taxon>
        <taxon>Pooideae</taxon>
        <taxon>Triticodae</taxon>
        <taxon>Triticeae</taxon>
        <taxon>Triticinae</taxon>
        <taxon>Triticum</taxon>
    </lineage>
</organism>
<reference evidence="1" key="1">
    <citation type="journal article" date="2013" name="Nature">
        <title>Draft genome of the wheat A-genome progenitor Triticum urartu.</title>
        <authorList>
            <person name="Ling H.Q."/>
            <person name="Zhao S."/>
            <person name="Liu D."/>
            <person name="Wang J."/>
            <person name="Sun H."/>
            <person name="Zhang C."/>
            <person name="Fan H."/>
            <person name="Li D."/>
            <person name="Dong L."/>
            <person name="Tao Y."/>
            <person name="Gao C."/>
            <person name="Wu H."/>
            <person name="Li Y."/>
            <person name="Cui Y."/>
            <person name="Guo X."/>
            <person name="Zheng S."/>
            <person name="Wang B."/>
            <person name="Yu K."/>
            <person name="Liang Q."/>
            <person name="Yang W."/>
            <person name="Lou X."/>
            <person name="Chen J."/>
            <person name="Feng M."/>
            <person name="Jian J."/>
            <person name="Zhang X."/>
            <person name="Luo G."/>
            <person name="Jiang Y."/>
            <person name="Liu J."/>
            <person name="Wang Z."/>
            <person name="Sha Y."/>
            <person name="Zhang B."/>
            <person name="Wu H."/>
            <person name="Tang D."/>
            <person name="Shen Q."/>
            <person name="Xue P."/>
            <person name="Zou S."/>
            <person name="Wang X."/>
            <person name="Liu X."/>
            <person name="Wang F."/>
            <person name="Yang Y."/>
            <person name="An X."/>
            <person name="Dong Z."/>
            <person name="Zhang K."/>
            <person name="Zhang X."/>
            <person name="Luo M.C."/>
            <person name="Dvorak J."/>
            <person name="Tong Y."/>
            <person name="Wang J."/>
            <person name="Yang H."/>
            <person name="Li Z."/>
            <person name="Wang D."/>
            <person name="Zhang A."/>
            <person name="Wang J."/>
        </authorList>
    </citation>
    <scope>NUCLEOTIDE SEQUENCE</scope>
</reference>
<dbReference type="AlphaFoldDB" id="M8ABK1"/>
<dbReference type="eggNOG" id="KOG0683">
    <property type="taxonomic scope" value="Eukaryota"/>
</dbReference>
<dbReference type="SUPFAM" id="SSF55931">
    <property type="entry name" value="Glutamine synthetase/guanido kinase"/>
    <property type="match status" value="1"/>
</dbReference>
<dbReference type="EMBL" id="KD138724">
    <property type="protein sequence ID" value="EMS57924.1"/>
    <property type="molecule type" value="Genomic_DNA"/>
</dbReference>
<accession>M8ABK1</accession>
<dbReference type="InterPro" id="IPR050292">
    <property type="entry name" value="Glutamine_Synthetase"/>
</dbReference>
<dbReference type="Gene3D" id="3.30.590.10">
    <property type="entry name" value="Glutamine synthetase/guanido kinase, catalytic domain"/>
    <property type="match status" value="1"/>
</dbReference>
<dbReference type="PANTHER" id="PTHR20852">
    <property type="entry name" value="GLUTAMINE SYNTHETASE"/>
    <property type="match status" value="1"/>
</dbReference>
<dbReference type="PANTHER" id="PTHR20852:SF109">
    <property type="entry name" value="GLUTAMINE SYNTHETASE CYTOSOLIC ISOZYME 1-2"/>
    <property type="match status" value="1"/>
</dbReference>
<sequence length="260" mass="26971">MPVMCRQRRSMWMAMESGAAAGALRLMAGGLLAAHGREGVAVLEAGEAASDGPYYCAAGADKALGRDIVDAHYKAYLYAGINISGINREVMPGQWEFQVGPSQPAPVSVAPTAGDAEESAAMAGAQSAMTPVPANVIPRPVSSGSCRIHAHRCSCGTVDAAGARWKVGGDGDVRVGGEGFALGGGDGGGGWGFWGGTGELAFVQAVDALAVHLEPDLELQVGYFIRDHQLEDATAMFLYCAQVDTWAKEAVESTDQRVDI</sequence>
<gene>
    <name evidence="1" type="ORF">TRIUR3_20140</name>
</gene>
<dbReference type="GO" id="GO:0005737">
    <property type="term" value="C:cytoplasm"/>
    <property type="evidence" value="ECO:0007669"/>
    <property type="project" value="TreeGrafter"/>
</dbReference>
<proteinExistence type="predicted"/>
<dbReference type="STRING" id="4572.M8ABK1"/>
<dbReference type="InterPro" id="IPR014746">
    <property type="entry name" value="Gln_synth/guanido_kin_cat_dom"/>
</dbReference>
<evidence type="ECO:0000313" key="1">
    <source>
        <dbReference type="EMBL" id="EMS57924.1"/>
    </source>
</evidence>
<protein>
    <submittedName>
        <fullName evidence="1">Glutamine synthetase</fullName>
    </submittedName>
</protein>
<dbReference type="GO" id="GO:0004356">
    <property type="term" value="F:glutamine synthetase activity"/>
    <property type="evidence" value="ECO:0007669"/>
    <property type="project" value="TreeGrafter"/>
</dbReference>
<name>M8ABK1_TRIUA</name>